<evidence type="ECO:0000313" key="11">
    <source>
        <dbReference type="Proteomes" id="UP001246372"/>
    </source>
</evidence>
<protein>
    <recommendedName>
        <fullName evidence="8">Glutamate 5-kinase</fullName>
        <ecNumber evidence="8">2.7.2.11</ecNumber>
    </recommendedName>
    <alternativeName>
        <fullName evidence="8">Gamma-glutamyl kinase</fullName>
        <shortName evidence="8">GK</shortName>
    </alternativeName>
</protein>
<dbReference type="PROSITE" id="PS50890">
    <property type="entry name" value="PUA"/>
    <property type="match status" value="1"/>
</dbReference>
<comment type="function">
    <text evidence="8">Catalyzes the transfer of a phosphate group to glutamate to form L-glutamate 5-phosphate.</text>
</comment>
<comment type="pathway">
    <text evidence="8">Amino-acid biosynthesis; L-proline biosynthesis; L-glutamate 5-semialdehyde from L-glutamate: step 1/2.</text>
</comment>
<dbReference type="CDD" id="cd04242">
    <property type="entry name" value="AAK_G5K_ProB"/>
    <property type="match status" value="1"/>
</dbReference>
<evidence type="ECO:0000256" key="7">
    <source>
        <dbReference type="ARBA" id="ARBA00022840"/>
    </source>
</evidence>
<dbReference type="InterPro" id="IPR019797">
    <property type="entry name" value="Glutamate_5-kinase_CS"/>
</dbReference>
<feature type="binding site" evidence="8">
    <location>
        <begin position="185"/>
        <end position="186"/>
    </location>
    <ligand>
        <name>ATP</name>
        <dbReference type="ChEBI" id="CHEBI:30616"/>
    </ligand>
</feature>
<dbReference type="HAMAP" id="MF_00456">
    <property type="entry name" value="ProB"/>
    <property type="match status" value="1"/>
</dbReference>
<reference evidence="10" key="1">
    <citation type="submission" date="2023-09" db="EMBL/GenBank/DDBJ databases">
        <title>Paucibacter sp. APW11 Genome sequencing and assembly.</title>
        <authorList>
            <person name="Kim I."/>
        </authorList>
    </citation>
    <scope>NUCLEOTIDE SEQUENCE</scope>
    <source>
        <strain evidence="10">APW11</strain>
    </source>
</reference>
<evidence type="ECO:0000256" key="1">
    <source>
        <dbReference type="ARBA" id="ARBA00022490"/>
    </source>
</evidence>
<dbReference type="InterPro" id="IPR036393">
    <property type="entry name" value="AceGlu_kinase-like_sf"/>
</dbReference>
<sequence>MTAGQLDAQTAALSGPLKGARRIVVKVGSSLVTNEGRGVDAEAIGNWCRQLAALAGQGRELVMVSSGAIAEGMKRLGWATRPKEVHELQAAAAVGQMGLAQMYESKLREQGMGSAQVLLTHADLADRERYLNARSTLLTLLQHRVLPVINENDTVVNDEIKFGDNDTLGALVANLVEADALVILTDQRGLYSADPRKDPNARFIDSAIAGTPELEEMAGGAGSAIGRGGMITKILAAKRAASSGANTVIAWGREPDVLLRLAAGEAIGTALMASTAKLAARKQWMVDHLQLRGAVQVDAGAALKLREEGKSLLPIGVHEVVGEFHRGDVIAVRDAAGVELARGLSNYSSAEARLIARKPSFEIERVLGYAAEPELIHRDNLVLA</sequence>
<dbReference type="InterPro" id="IPR015947">
    <property type="entry name" value="PUA-like_sf"/>
</dbReference>
<dbReference type="PRINTS" id="PR00474">
    <property type="entry name" value="GLU5KINASE"/>
</dbReference>
<keyword evidence="2 8" id="KW-0028">Amino-acid biosynthesis</keyword>
<feature type="binding site" evidence="8">
    <location>
        <position position="153"/>
    </location>
    <ligand>
        <name>substrate</name>
    </ligand>
</feature>
<keyword evidence="5 8" id="KW-0547">Nucleotide-binding</keyword>
<dbReference type="Proteomes" id="UP001246372">
    <property type="component" value="Unassembled WGS sequence"/>
</dbReference>
<accession>A0ABU3PFM0</accession>
<keyword evidence="6 8" id="KW-0418">Kinase</keyword>
<comment type="caution">
    <text evidence="8">Lacks conserved residue(s) required for the propagation of feature annotation.</text>
</comment>
<feature type="binding site" evidence="8">
    <location>
        <position position="26"/>
    </location>
    <ligand>
        <name>ATP</name>
        <dbReference type="ChEBI" id="CHEBI:30616"/>
    </ligand>
</feature>
<dbReference type="InterPro" id="IPR001057">
    <property type="entry name" value="Glu/AcGlu_kinase"/>
</dbReference>
<dbReference type="SUPFAM" id="SSF53633">
    <property type="entry name" value="Carbamate kinase-like"/>
    <property type="match status" value="1"/>
</dbReference>
<feature type="binding site" evidence="8">
    <location>
        <position position="66"/>
    </location>
    <ligand>
        <name>substrate</name>
    </ligand>
</feature>
<dbReference type="CDD" id="cd21157">
    <property type="entry name" value="PUA_G5K"/>
    <property type="match status" value="1"/>
</dbReference>
<keyword evidence="4 8" id="KW-0808">Transferase</keyword>
<dbReference type="InterPro" id="IPR041739">
    <property type="entry name" value="G5K_ProB"/>
</dbReference>
<dbReference type="GO" id="GO:0004349">
    <property type="term" value="F:glutamate 5-kinase activity"/>
    <property type="evidence" value="ECO:0007669"/>
    <property type="project" value="UniProtKB-EC"/>
</dbReference>
<dbReference type="EMBL" id="JAVXZY010000008">
    <property type="protein sequence ID" value="MDT9001122.1"/>
    <property type="molecule type" value="Genomic_DNA"/>
</dbReference>
<comment type="caution">
    <text evidence="10">The sequence shown here is derived from an EMBL/GenBank/DDBJ whole genome shotgun (WGS) entry which is preliminary data.</text>
</comment>
<dbReference type="InterPro" id="IPR002478">
    <property type="entry name" value="PUA"/>
</dbReference>
<dbReference type="PIRSF" id="PIRSF000729">
    <property type="entry name" value="GK"/>
    <property type="match status" value="1"/>
</dbReference>
<evidence type="ECO:0000256" key="6">
    <source>
        <dbReference type="ARBA" id="ARBA00022777"/>
    </source>
</evidence>
<dbReference type="EC" id="2.7.2.11" evidence="8"/>
<dbReference type="PROSITE" id="PS00902">
    <property type="entry name" value="GLUTAMATE_5_KINASE"/>
    <property type="match status" value="1"/>
</dbReference>
<comment type="similarity">
    <text evidence="8">Belongs to the glutamate 5-kinase family.</text>
</comment>
<keyword evidence="11" id="KW-1185">Reference proteome</keyword>
<keyword evidence="7 8" id="KW-0067">ATP-binding</keyword>
<evidence type="ECO:0000256" key="5">
    <source>
        <dbReference type="ARBA" id="ARBA00022741"/>
    </source>
</evidence>
<dbReference type="PANTHER" id="PTHR43654:SF1">
    <property type="entry name" value="ISOPENTENYL PHOSPHATE KINASE"/>
    <property type="match status" value="1"/>
</dbReference>
<comment type="catalytic activity">
    <reaction evidence="8">
        <text>L-glutamate + ATP = L-glutamyl 5-phosphate + ADP</text>
        <dbReference type="Rhea" id="RHEA:14877"/>
        <dbReference type="ChEBI" id="CHEBI:29985"/>
        <dbReference type="ChEBI" id="CHEBI:30616"/>
        <dbReference type="ChEBI" id="CHEBI:58274"/>
        <dbReference type="ChEBI" id="CHEBI:456216"/>
        <dbReference type="EC" id="2.7.2.11"/>
    </reaction>
</comment>
<evidence type="ECO:0000256" key="8">
    <source>
        <dbReference type="HAMAP-Rule" id="MF_00456"/>
    </source>
</evidence>
<dbReference type="SUPFAM" id="SSF88697">
    <property type="entry name" value="PUA domain-like"/>
    <property type="match status" value="1"/>
</dbReference>
<proteinExistence type="inferred from homology"/>
<dbReference type="PANTHER" id="PTHR43654">
    <property type="entry name" value="GLUTAMATE 5-KINASE"/>
    <property type="match status" value="1"/>
</dbReference>
<dbReference type="InterPro" id="IPR011529">
    <property type="entry name" value="Glu_5kinase"/>
</dbReference>
<feature type="domain" description="PUA" evidence="9">
    <location>
        <begin position="293"/>
        <end position="376"/>
    </location>
</feature>
<dbReference type="Pfam" id="PF00696">
    <property type="entry name" value="AA_kinase"/>
    <property type="match status" value="1"/>
</dbReference>
<dbReference type="NCBIfam" id="TIGR01027">
    <property type="entry name" value="proB"/>
    <property type="match status" value="1"/>
</dbReference>
<dbReference type="InterPro" id="IPR036974">
    <property type="entry name" value="PUA_sf"/>
</dbReference>
<comment type="subcellular location">
    <subcellularLocation>
        <location evidence="8">Cytoplasm</location>
    </subcellularLocation>
</comment>
<dbReference type="InterPro" id="IPR005715">
    <property type="entry name" value="Glu_5kinase/COase_Synthase"/>
</dbReference>
<feature type="binding site" evidence="8">
    <location>
        <position position="165"/>
    </location>
    <ligand>
        <name>substrate</name>
    </ligand>
</feature>
<gene>
    <name evidence="8 10" type="primary">proB</name>
    <name evidence="10" type="ORF">RQP53_17725</name>
</gene>
<keyword evidence="3 8" id="KW-0641">Proline biosynthesis</keyword>
<dbReference type="SMART" id="SM00359">
    <property type="entry name" value="PUA"/>
    <property type="match status" value="1"/>
</dbReference>
<evidence type="ECO:0000259" key="9">
    <source>
        <dbReference type="SMART" id="SM00359"/>
    </source>
</evidence>
<evidence type="ECO:0000313" key="10">
    <source>
        <dbReference type="EMBL" id="MDT9001122.1"/>
    </source>
</evidence>
<keyword evidence="1 8" id="KW-0963">Cytoplasm</keyword>
<evidence type="ECO:0000256" key="3">
    <source>
        <dbReference type="ARBA" id="ARBA00022650"/>
    </source>
</evidence>
<dbReference type="RefSeq" id="WP_315652010.1">
    <property type="nucleotide sequence ID" value="NZ_JAVXZY010000008.1"/>
</dbReference>
<dbReference type="Gene3D" id="3.40.1160.10">
    <property type="entry name" value="Acetylglutamate kinase-like"/>
    <property type="match status" value="1"/>
</dbReference>
<evidence type="ECO:0000256" key="4">
    <source>
        <dbReference type="ARBA" id="ARBA00022679"/>
    </source>
</evidence>
<dbReference type="Gene3D" id="2.30.130.10">
    <property type="entry name" value="PUA domain"/>
    <property type="match status" value="1"/>
</dbReference>
<dbReference type="InterPro" id="IPR001048">
    <property type="entry name" value="Asp/Glu/Uridylate_kinase"/>
</dbReference>
<dbReference type="Pfam" id="PF01472">
    <property type="entry name" value="PUA"/>
    <property type="match status" value="1"/>
</dbReference>
<name>A0ABU3PFM0_9BURK</name>
<evidence type="ECO:0000256" key="2">
    <source>
        <dbReference type="ARBA" id="ARBA00022605"/>
    </source>
</evidence>
<organism evidence="10 11">
    <name type="scientific">Roseateles aquae</name>
    <dbReference type="NCBI Taxonomy" id="3077235"/>
    <lineage>
        <taxon>Bacteria</taxon>
        <taxon>Pseudomonadati</taxon>
        <taxon>Pseudomonadota</taxon>
        <taxon>Betaproteobacteria</taxon>
        <taxon>Burkholderiales</taxon>
        <taxon>Sphaerotilaceae</taxon>
        <taxon>Roseateles</taxon>
    </lineage>
</organism>